<dbReference type="EMBL" id="CP044331">
    <property type="protein sequence ID" value="QGM98059.1"/>
    <property type="molecule type" value="Genomic_DNA"/>
</dbReference>
<feature type="signal peptide" evidence="1">
    <location>
        <begin position="1"/>
        <end position="22"/>
    </location>
</feature>
<dbReference type="AlphaFoldDB" id="A0A6B8M8V6"/>
<dbReference type="RefSeq" id="WP_154419933.1">
    <property type="nucleotide sequence ID" value="NZ_CP044331.1"/>
</dbReference>
<accession>A0A6B8M8V6</accession>
<feature type="chain" id="PRO_5025448366" description="Polymer-forming cytoskeletal protein" evidence="1">
    <location>
        <begin position="23"/>
        <end position="216"/>
    </location>
</feature>
<evidence type="ECO:0008006" key="4">
    <source>
        <dbReference type="Google" id="ProtNLM"/>
    </source>
</evidence>
<gene>
    <name evidence="2" type="ORF">F7D14_11615</name>
</gene>
<dbReference type="KEGG" id="mpar:F7D14_11615"/>
<proteinExistence type="predicted"/>
<sequence length="216" mass="21633">MRSLVGTALLALCAIDGSAALAADTNCSASSPIANGASVTGRVVVPDGQTCDITGVSVIGDVFVGKQATLKVHGGTVAGNVEANQCTEVLLRGEAAPLLIGGDVQIRGCAGRLDYGSLWVAGFIDGTAGRAMISGDVECVGNKGLCAVYRVDVGGNVRVDDTLANGSPSQNTYSANLTNNVIGKKLECNRNSPNPVTYGANVAASGKLGQCAATGF</sequence>
<evidence type="ECO:0000313" key="3">
    <source>
        <dbReference type="Proteomes" id="UP000422569"/>
    </source>
</evidence>
<protein>
    <recommendedName>
        <fullName evidence="4">Polymer-forming cytoskeletal protein</fullName>
    </recommendedName>
</protein>
<organism evidence="2 3">
    <name type="scientific">Methylocystis parvus</name>
    <dbReference type="NCBI Taxonomy" id="134"/>
    <lineage>
        <taxon>Bacteria</taxon>
        <taxon>Pseudomonadati</taxon>
        <taxon>Pseudomonadota</taxon>
        <taxon>Alphaproteobacteria</taxon>
        <taxon>Hyphomicrobiales</taxon>
        <taxon>Methylocystaceae</taxon>
        <taxon>Methylocystis</taxon>
    </lineage>
</organism>
<reference evidence="2 3" key="1">
    <citation type="submission" date="2019-09" db="EMBL/GenBank/DDBJ databases">
        <title>Isolation and complete genome sequencing of Methylocystis species.</title>
        <authorList>
            <person name="Rumah B.L."/>
            <person name="Stead C.E."/>
            <person name="Stevens B.C."/>
            <person name="Minton N.P."/>
            <person name="Grosse-Honebrink A."/>
            <person name="Zhang Y."/>
        </authorList>
    </citation>
    <scope>NUCLEOTIDE SEQUENCE [LARGE SCALE GENOMIC DNA]</scope>
    <source>
        <strain evidence="2 3">BRCS2</strain>
    </source>
</reference>
<evidence type="ECO:0000256" key="1">
    <source>
        <dbReference type="SAM" id="SignalP"/>
    </source>
</evidence>
<keyword evidence="1" id="KW-0732">Signal</keyword>
<keyword evidence="3" id="KW-1185">Reference proteome</keyword>
<evidence type="ECO:0000313" key="2">
    <source>
        <dbReference type="EMBL" id="QGM98059.1"/>
    </source>
</evidence>
<dbReference type="Proteomes" id="UP000422569">
    <property type="component" value="Chromosome"/>
</dbReference>
<name>A0A6B8M8V6_9HYPH</name>